<sequence length="101" mass="11697">MFMAQISFARGRSAIVCNESLQNNKISPAKNIVITNPTYLNMENPEPTLICHLVPQTTEVQKKMKLECTSHMRIEMQIILPYKIPRVHLLYFQNISNTSQY</sequence>
<accession>A0A7C9AK97</accession>
<proteinExistence type="predicted"/>
<dbReference type="AlphaFoldDB" id="A0A7C9AK97"/>
<evidence type="ECO:0000313" key="1">
    <source>
        <dbReference type="EMBL" id="MBA4668897.1"/>
    </source>
</evidence>
<dbReference type="EMBL" id="GISG01241699">
    <property type="protein sequence ID" value="MBA4668897.1"/>
    <property type="molecule type" value="Transcribed_RNA"/>
</dbReference>
<reference evidence="1" key="2">
    <citation type="submission" date="2020-07" db="EMBL/GenBank/DDBJ databases">
        <authorList>
            <person name="Vera ALvarez R."/>
            <person name="Arias-Moreno D.M."/>
            <person name="Jimenez-Jacinto V."/>
            <person name="Jimenez-Bremont J.F."/>
            <person name="Swaminathan K."/>
            <person name="Moose S.P."/>
            <person name="Guerrero-Gonzalez M.L."/>
            <person name="Marino-Ramirez L."/>
            <person name="Landsman D."/>
            <person name="Rodriguez-Kessler M."/>
            <person name="Delgado-Sanchez P."/>
        </authorList>
    </citation>
    <scope>NUCLEOTIDE SEQUENCE</scope>
    <source>
        <tissue evidence="1">Cladode</tissue>
    </source>
</reference>
<organism evidence="1">
    <name type="scientific">Opuntia streptacantha</name>
    <name type="common">Prickly pear cactus</name>
    <name type="synonym">Opuntia cardona</name>
    <dbReference type="NCBI Taxonomy" id="393608"/>
    <lineage>
        <taxon>Eukaryota</taxon>
        <taxon>Viridiplantae</taxon>
        <taxon>Streptophyta</taxon>
        <taxon>Embryophyta</taxon>
        <taxon>Tracheophyta</taxon>
        <taxon>Spermatophyta</taxon>
        <taxon>Magnoliopsida</taxon>
        <taxon>eudicotyledons</taxon>
        <taxon>Gunneridae</taxon>
        <taxon>Pentapetalae</taxon>
        <taxon>Caryophyllales</taxon>
        <taxon>Cactineae</taxon>
        <taxon>Cactaceae</taxon>
        <taxon>Opuntioideae</taxon>
        <taxon>Opuntia</taxon>
    </lineage>
</organism>
<dbReference type="EMBL" id="GISG01241700">
    <property type="protein sequence ID" value="MBA4668898.1"/>
    <property type="molecule type" value="Transcribed_RNA"/>
</dbReference>
<protein>
    <submittedName>
        <fullName evidence="1">Uncharacterized protein</fullName>
    </submittedName>
</protein>
<name>A0A7C9AK97_OPUST</name>
<reference evidence="1" key="1">
    <citation type="journal article" date="2013" name="J. Plant Res.">
        <title>Effect of fungi and light on seed germination of three Opuntia species from semiarid lands of central Mexico.</title>
        <authorList>
            <person name="Delgado-Sanchez P."/>
            <person name="Jimenez-Bremont J.F."/>
            <person name="Guerrero-Gonzalez Mde L."/>
            <person name="Flores J."/>
        </authorList>
    </citation>
    <scope>NUCLEOTIDE SEQUENCE</scope>
    <source>
        <tissue evidence="1">Cladode</tissue>
    </source>
</reference>